<dbReference type="PROSITE" id="PS00086">
    <property type="entry name" value="CYTOCHROME_P450"/>
    <property type="match status" value="1"/>
</dbReference>
<evidence type="ECO:0000256" key="4">
    <source>
        <dbReference type="ARBA" id="ARBA00004406"/>
    </source>
</evidence>
<dbReference type="Proteomes" id="UP001458880">
    <property type="component" value="Unassembled WGS sequence"/>
</dbReference>
<keyword evidence="7 14" id="KW-0479">Metal-binding</keyword>
<keyword evidence="9" id="KW-0492">Microsome</keyword>
<keyword evidence="8" id="KW-0256">Endoplasmic reticulum</keyword>
<comment type="similarity">
    <text evidence="5 15">Belongs to the cytochrome P450 family.</text>
</comment>
<comment type="cofactor">
    <cofactor evidence="1 14">
        <name>heme</name>
        <dbReference type="ChEBI" id="CHEBI:30413"/>
    </cofactor>
</comment>
<sequence length="405" mass="47130">MVRIRPLDDRLKPWLGLGLLTSTGPRWFQHRKLITPTFHFKILEHFMDIFVNKCETLISILDNKANGKSFDIYPDITHCALDIICETAMGTPVNAMSSKQNHYVESIYAISEIITWRFFRPYITDFVFQFIPKGHEFQKHLNVVHDFTRKVIAERKKRVTDNQSNTHKNNNTEDDLLGRKKRMSFLDLLLESSDNGQVLNDQDIAEEVDTFMFEGHDTTTAGMCWTLFLLGNHPDIQQKVFEEVHQVLQSKRTPTTISELHEMKYLENVIKESLRLYPSVPFIIRDLEQEVQIGEYKIPAGVQVNLQIYGTHRSAEYYPEPDKFDPDRFLPENSQKRHPYAYIPFSAGPRNCIGQKFAMYEEKTVLATIVNRYKITAMETPETITVTADLILRPMNGVILKLQKR</sequence>
<evidence type="ECO:0000256" key="10">
    <source>
        <dbReference type="ARBA" id="ARBA00023002"/>
    </source>
</evidence>
<evidence type="ECO:0000256" key="7">
    <source>
        <dbReference type="ARBA" id="ARBA00022723"/>
    </source>
</evidence>
<keyword evidence="10 15" id="KW-0560">Oxidoreductase</keyword>
<evidence type="ECO:0000256" key="1">
    <source>
        <dbReference type="ARBA" id="ARBA00001971"/>
    </source>
</evidence>
<keyword evidence="13" id="KW-0472">Membrane</keyword>
<accession>A0AAW1MCW3</accession>
<evidence type="ECO:0000313" key="16">
    <source>
        <dbReference type="EMBL" id="KAK9744574.1"/>
    </source>
</evidence>
<protein>
    <submittedName>
        <fullName evidence="16">Cytochrome P450</fullName>
    </submittedName>
</protein>
<evidence type="ECO:0000256" key="13">
    <source>
        <dbReference type="ARBA" id="ARBA00023136"/>
    </source>
</evidence>
<dbReference type="Gene3D" id="1.10.630.10">
    <property type="entry name" value="Cytochrome P450"/>
    <property type="match status" value="1"/>
</dbReference>
<reference evidence="16 17" key="2">
    <citation type="journal article" date="2024" name="BMC Genomics">
        <title>De novo assembly and annotation of Popillia japonica's genome with initial clues to its potential as an invasive pest.</title>
        <authorList>
            <person name="Cucini C."/>
            <person name="Boschi S."/>
            <person name="Funari R."/>
            <person name="Cardaioli E."/>
            <person name="Iannotti N."/>
            <person name="Marturano G."/>
            <person name="Paoli F."/>
            <person name="Bruttini M."/>
            <person name="Carapelli A."/>
            <person name="Frati F."/>
            <person name="Nardi F."/>
        </authorList>
    </citation>
    <scope>NUCLEOTIDE SEQUENCE [LARGE SCALE GENOMIC DNA]</scope>
    <source>
        <strain evidence="16">DMR45628</strain>
    </source>
</reference>
<dbReference type="Pfam" id="PF00067">
    <property type="entry name" value="p450"/>
    <property type="match status" value="1"/>
</dbReference>
<dbReference type="PRINTS" id="PR00385">
    <property type="entry name" value="P450"/>
</dbReference>
<name>A0AAW1MCW3_POPJA</name>
<dbReference type="PRINTS" id="PR00463">
    <property type="entry name" value="EP450I"/>
</dbReference>
<dbReference type="GO" id="GO:0005506">
    <property type="term" value="F:iron ion binding"/>
    <property type="evidence" value="ECO:0007669"/>
    <property type="project" value="InterPro"/>
</dbReference>
<proteinExistence type="inferred from homology"/>
<comment type="function">
    <text evidence="2">May be involved in the metabolism of insect hormones and in the breakdown of synthetic insecticides.</text>
</comment>
<feature type="binding site" description="axial binding residue" evidence="14">
    <location>
        <position position="352"/>
    </location>
    <ligand>
        <name>heme</name>
        <dbReference type="ChEBI" id="CHEBI:30413"/>
    </ligand>
    <ligandPart>
        <name>Fe</name>
        <dbReference type="ChEBI" id="CHEBI:18248"/>
    </ligandPart>
</feature>
<evidence type="ECO:0000256" key="2">
    <source>
        <dbReference type="ARBA" id="ARBA00003690"/>
    </source>
</evidence>
<dbReference type="InterPro" id="IPR017972">
    <property type="entry name" value="Cyt_P450_CS"/>
</dbReference>
<evidence type="ECO:0000313" key="17">
    <source>
        <dbReference type="Proteomes" id="UP001458880"/>
    </source>
</evidence>
<evidence type="ECO:0000256" key="8">
    <source>
        <dbReference type="ARBA" id="ARBA00022824"/>
    </source>
</evidence>
<dbReference type="InterPro" id="IPR002401">
    <property type="entry name" value="Cyt_P450_E_grp-I"/>
</dbReference>
<dbReference type="GO" id="GO:0020037">
    <property type="term" value="F:heme binding"/>
    <property type="evidence" value="ECO:0007669"/>
    <property type="project" value="InterPro"/>
</dbReference>
<comment type="caution">
    <text evidence="16">The sequence shown here is derived from an EMBL/GenBank/DDBJ whole genome shotgun (WGS) entry which is preliminary data.</text>
</comment>
<gene>
    <name evidence="16" type="ORF">QE152_g7599</name>
</gene>
<dbReference type="GO" id="GO:0016705">
    <property type="term" value="F:oxidoreductase activity, acting on paired donors, with incorporation or reduction of molecular oxygen"/>
    <property type="evidence" value="ECO:0007669"/>
    <property type="project" value="InterPro"/>
</dbReference>
<evidence type="ECO:0000256" key="6">
    <source>
        <dbReference type="ARBA" id="ARBA00022617"/>
    </source>
</evidence>
<keyword evidence="11 14" id="KW-0408">Iron</keyword>
<dbReference type="SUPFAM" id="SSF48264">
    <property type="entry name" value="Cytochrome P450"/>
    <property type="match status" value="1"/>
</dbReference>
<dbReference type="GO" id="GO:0005789">
    <property type="term" value="C:endoplasmic reticulum membrane"/>
    <property type="evidence" value="ECO:0007669"/>
    <property type="project" value="UniProtKB-SubCell"/>
</dbReference>
<reference evidence="16" key="1">
    <citation type="submission" date="2023-05" db="EMBL/GenBank/DDBJ databases">
        <authorList>
            <person name="Nardi F."/>
            <person name="Carapelli A."/>
            <person name="Cucini C."/>
        </authorList>
    </citation>
    <scope>NUCLEOTIDE SEQUENCE</scope>
    <source>
        <strain evidence="16">DMR45628</strain>
        <tissue evidence="16">Testes</tissue>
    </source>
</reference>
<dbReference type="InterPro" id="IPR036396">
    <property type="entry name" value="Cyt_P450_sf"/>
</dbReference>
<keyword evidence="6 14" id="KW-0349">Heme</keyword>
<dbReference type="EMBL" id="JASPKY010000056">
    <property type="protein sequence ID" value="KAK9744574.1"/>
    <property type="molecule type" value="Genomic_DNA"/>
</dbReference>
<dbReference type="CDD" id="cd20628">
    <property type="entry name" value="CYP4"/>
    <property type="match status" value="1"/>
</dbReference>
<evidence type="ECO:0000256" key="11">
    <source>
        <dbReference type="ARBA" id="ARBA00023004"/>
    </source>
</evidence>
<dbReference type="InterPro" id="IPR050196">
    <property type="entry name" value="Cytochrome_P450_Monoox"/>
</dbReference>
<dbReference type="AlphaFoldDB" id="A0AAW1MCW3"/>
<evidence type="ECO:0000256" key="9">
    <source>
        <dbReference type="ARBA" id="ARBA00022848"/>
    </source>
</evidence>
<evidence type="ECO:0000256" key="3">
    <source>
        <dbReference type="ARBA" id="ARBA00004174"/>
    </source>
</evidence>
<dbReference type="InterPro" id="IPR001128">
    <property type="entry name" value="Cyt_P450"/>
</dbReference>
<dbReference type="PANTHER" id="PTHR24291">
    <property type="entry name" value="CYTOCHROME P450 FAMILY 4"/>
    <property type="match status" value="1"/>
</dbReference>
<evidence type="ECO:0000256" key="15">
    <source>
        <dbReference type="RuleBase" id="RU000461"/>
    </source>
</evidence>
<comment type="subcellular location">
    <subcellularLocation>
        <location evidence="4">Endoplasmic reticulum membrane</location>
        <topology evidence="4">Peripheral membrane protein</topology>
    </subcellularLocation>
    <subcellularLocation>
        <location evidence="3">Microsome membrane</location>
        <topology evidence="3">Peripheral membrane protein</topology>
    </subcellularLocation>
</comment>
<evidence type="ECO:0000256" key="14">
    <source>
        <dbReference type="PIRSR" id="PIRSR602401-1"/>
    </source>
</evidence>
<dbReference type="PANTHER" id="PTHR24291:SF189">
    <property type="entry name" value="CYTOCHROME P450 4C3-RELATED"/>
    <property type="match status" value="1"/>
</dbReference>
<dbReference type="EMBL" id="JASPKY010000056">
    <property type="protein sequence ID" value="KAK9744575.1"/>
    <property type="molecule type" value="Genomic_DNA"/>
</dbReference>
<organism evidence="16 17">
    <name type="scientific">Popillia japonica</name>
    <name type="common">Japanese beetle</name>
    <dbReference type="NCBI Taxonomy" id="7064"/>
    <lineage>
        <taxon>Eukaryota</taxon>
        <taxon>Metazoa</taxon>
        <taxon>Ecdysozoa</taxon>
        <taxon>Arthropoda</taxon>
        <taxon>Hexapoda</taxon>
        <taxon>Insecta</taxon>
        <taxon>Pterygota</taxon>
        <taxon>Neoptera</taxon>
        <taxon>Endopterygota</taxon>
        <taxon>Coleoptera</taxon>
        <taxon>Polyphaga</taxon>
        <taxon>Scarabaeiformia</taxon>
        <taxon>Scarabaeidae</taxon>
        <taxon>Rutelinae</taxon>
        <taxon>Popillia</taxon>
    </lineage>
</organism>
<keyword evidence="17" id="KW-1185">Reference proteome</keyword>
<keyword evidence="12 15" id="KW-0503">Monooxygenase</keyword>
<dbReference type="GO" id="GO:0004497">
    <property type="term" value="F:monooxygenase activity"/>
    <property type="evidence" value="ECO:0007669"/>
    <property type="project" value="UniProtKB-KW"/>
</dbReference>
<evidence type="ECO:0000256" key="5">
    <source>
        <dbReference type="ARBA" id="ARBA00010617"/>
    </source>
</evidence>
<evidence type="ECO:0000256" key="12">
    <source>
        <dbReference type="ARBA" id="ARBA00023033"/>
    </source>
</evidence>